<gene>
    <name evidence="2" type="ORF">METZ01_LOCUS262762</name>
</gene>
<feature type="non-terminal residue" evidence="2">
    <location>
        <position position="47"/>
    </location>
</feature>
<sequence length="47" mass="5226">CQRSHCRRGHSRGKHPLGQVQHTRAGVGLHVVASQRGSQRRPYAAQL</sequence>
<feature type="compositionally biased region" description="Basic residues" evidence="1">
    <location>
        <begin position="1"/>
        <end position="15"/>
    </location>
</feature>
<dbReference type="EMBL" id="UINC01073482">
    <property type="protein sequence ID" value="SVC09908.1"/>
    <property type="molecule type" value="Genomic_DNA"/>
</dbReference>
<proteinExistence type="predicted"/>
<feature type="non-terminal residue" evidence="2">
    <location>
        <position position="1"/>
    </location>
</feature>
<reference evidence="2" key="1">
    <citation type="submission" date="2018-05" db="EMBL/GenBank/DDBJ databases">
        <authorList>
            <person name="Lanie J.A."/>
            <person name="Ng W.-L."/>
            <person name="Kazmierczak K.M."/>
            <person name="Andrzejewski T.M."/>
            <person name="Davidsen T.M."/>
            <person name="Wayne K.J."/>
            <person name="Tettelin H."/>
            <person name="Glass J.I."/>
            <person name="Rusch D."/>
            <person name="Podicherti R."/>
            <person name="Tsui H.-C.T."/>
            <person name="Winkler M.E."/>
        </authorList>
    </citation>
    <scope>NUCLEOTIDE SEQUENCE</scope>
</reference>
<accession>A0A382JDU4</accession>
<protein>
    <submittedName>
        <fullName evidence="2">Uncharacterized protein</fullName>
    </submittedName>
</protein>
<organism evidence="2">
    <name type="scientific">marine metagenome</name>
    <dbReference type="NCBI Taxonomy" id="408172"/>
    <lineage>
        <taxon>unclassified sequences</taxon>
        <taxon>metagenomes</taxon>
        <taxon>ecological metagenomes</taxon>
    </lineage>
</organism>
<feature type="region of interest" description="Disordered" evidence="1">
    <location>
        <begin position="1"/>
        <end position="25"/>
    </location>
</feature>
<evidence type="ECO:0000256" key="1">
    <source>
        <dbReference type="SAM" id="MobiDB-lite"/>
    </source>
</evidence>
<dbReference type="AlphaFoldDB" id="A0A382JDU4"/>
<name>A0A382JDU4_9ZZZZ</name>
<evidence type="ECO:0000313" key="2">
    <source>
        <dbReference type="EMBL" id="SVC09908.1"/>
    </source>
</evidence>